<dbReference type="Pfam" id="PF13580">
    <property type="entry name" value="SIS_2"/>
    <property type="match status" value="1"/>
</dbReference>
<dbReference type="Gene3D" id="3.40.50.10490">
    <property type="entry name" value="Glucose-6-phosphate isomerase like protein, domain 1"/>
    <property type="match status" value="1"/>
</dbReference>
<dbReference type="RefSeq" id="WP_369017611.1">
    <property type="nucleotide sequence ID" value="NZ_CP121689.1"/>
</dbReference>
<dbReference type="Proteomes" id="UP001461341">
    <property type="component" value="Chromosome"/>
</dbReference>
<feature type="domain" description="SIS" evidence="1">
    <location>
        <begin position="34"/>
        <end position="212"/>
    </location>
</feature>
<dbReference type="EMBL" id="CP121689">
    <property type="protein sequence ID" value="WZL75464.1"/>
    <property type="molecule type" value="Genomic_DNA"/>
</dbReference>
<dbReference type="SUPFAM" id="SSF53697">
    <property type="entry name" value="SIS domain"/>
    <property type="match status" value="1"/>
</dbReference>
<dbReference type="InterPro" id="IPR046348">
    <property type="entry name" value="SIS_dom_sf"/>
</dbReference>
<proteinExistence type="predicted"/>
<organism evidence="2 3">
    <name type="scientific">Thermatribacter velox</name>
    <dbReference type="NCBI Taxonomy" id="3039681"/>
    <lineage>
        <taxon>Bacteria</taxon>
        <taxon>Pseudomonadati</taxon>
        <taxon>Atribacterota</taxon>
        <taxon>Atribacteria</taxon>
        <taxon>Atribacterales</taxon>
        <taxon>Thermatribacteraceae</taxon>
        <taxon>Thermatribacter</taxon>
    </lineage>
</organism>
<dbReference type="InterPro" id="IPR001347">
    <property type="entry name" value="SIS_dom"/>
</dbReference>
<accession>A0ABZ2Y8W4</accession>
<dbReference type="PROSITE" id="PS51464">
    <property type="entry name" value="SIS"/>
    <property type="match status" value="1"/>
</dbReference>
<keyword evidence="3" id="KW-1185">Reference proteome</keyword>
<evidence type="ECO:0000259" key="1">
    <source>
        <dbReference type="PROSITE" id="PS51464"/>
    </source>
</evidence>
<dbReference type="NCBIfam" id="NF002805">
    <property type="entry name" value="PRK02947.1"/>
    <property type="match status" value="1"/>
</dbReference>
<dbReference type="PANTHER" id="PTHR30390:SF7">
    <property type="entry name" value="PHOSPHOHEPTOSE ISOMERASE"/>
    <property type="match status" value="1"/>
</dbReference>
<name>A0ABZ2Y8W4_9BACT</name>
<dbReference type="InterPro" id="IPR050099">
    <property type="entry name" value="SIS_GmhA/DiaA_subfam"/>
</dbReference>
<dbReference type="CDD" id="cd05013">
    <property type="entry name" value="SIS_RpiR"/>
    <property type="match status" value="1"/>
</dbReference>
<dbReference type="PANTHER" id="PTHR30390">
    <property type="entry name" value="SEDOHEPTULOSE 7-PHOSPHATE ISOMERASE / DNAA INITIATOR-ASSOCIATING FACTOR FOR REPLICATION INITIATION"/>
    <property type="match status" value="1"/>
</dbReference>
<reference evidence="2 3" key="1">
    <citation type="submission" date="2023-03" db="EMBL/GenBank/DDBJ databases">
        <title>Novel Species.</title>
        <authorList>
            <person name="Ma S."/>
        </authorList>
    </citation>
    <scope>NUCLEOTIDE SEQUENCE [LARGE SCALE GENOMIC DNA]</scope>
    <source>
        <strain evidence="2 3">B11</strain>
    </source>
</reference>
<gene>
    <name evidence="2" type="ORF">QBE54_07665</name>
</gene>
<evidence type="ECO:0000313" key="3">
    <source>
        <dbReference type="Proteomes" id="UP001461341"/>
    </source>
</evidence>
<protein>
    <submittedName>
        <fullName evidence="2">SIS domain-containing protein</fullName>
    </submittedName>
</protein>
<sequence length="246" mass="26992">MNKESILYFERVKEMMDRVLSEESTNVKQAASILAKTIQEGGLIHIFGTGHSHIFAEEAFFRAGGLACINPMLEPSLMLHAGAAKSSLLENKPGIAEVIFEHFQPTPPDSMIIFSNSGVNYVPLQMASIARERGIPLIGIGSKAYSQYLAEKRNCKSISEYCDVFIDNKGEIGDACIEISGLPQKIAPTSTVIGTFVLNLLLVESIAKLLKESNVVPPVFVSGNLPGGKEKNRELIEHYRRLVKML</sequence>
<dbReference type="InterPro" id="IPR035472">
    <property type="entry name" value="RpiR-like_SIS"/>
</dbReference>
<evidence type="ECO:0000313" key="2">
    <source>
        <dbReference type="EMBL" id="WZL75464.1"/>
    </source>
</evidence>